<sequence length="106" mass="12496">MYFIKRISLYIFLILLFLSIYKDIMSGYNIPDNNSPKIQQTVKIDFEIVHIKVKSGETVLSIVEKINNNDIEILNVNQIISDFRLANPETDPFQLQTGHYYYFPLY</sequence>
<dbReference type="EMBL" id="NPMS01000001">
    <property type="protein sequence ID" value="OZU89955.1"/>
    <property type="molecule type" value="Genomic_DNA"/>
</dbReference>
<reference evidence="1 2" key="1">
    <citation type="submission" date="2017-08" db="EMBL/GenBank/DDBJ databases">
        <title>Virgibacillus indicus sp. nov. and Virgibacillus profoundi sp. nov, two moderately halophilic bacteria isolated from marine sediment by using the Microfluidic Streak Plate.</title>
        <authorList>
            <person name="Xu B."/>
            <person name="Hu B."/>
            <person name="Wang J."/>
            <person name="Zhu Y."/>
            <person name="Huang L."/>
            <person name="Du W."/>
            <person name="Huang Y."/>
        </authorList>
    </citation>
    <scope>NUCLEOTIDE SEQUENCE [LARGE SCALE GENOMIC DNA]</scope>
    <source>
        <strain evidence="1 2">IO3-P2-C2</strain>
    </source>
</reference>
<dbReference type="OrthoDB" id="2691912at2"/>
<dbReference type="RefSeq" id="WP_094883555.1">
    <property type="nucleotide sequence ID" value="NZ_NPMS01000001.1"/>
</dbReference>
<evidence type="ECO:0000313" key="2">
    <source>
        <dbReference type="Proteomes" id="UP000216498"/>
    </source>
</evidence>
<gene>
    <name evidence="1" type="ORF">CIL03_02095</name>
</gene>
<evidence type="ECO:0008006" key="3">
    <source>
        <dbReference type="Google" id="ProtNLM"/>
    </source>
</evidence>
<proteinExistence type="predicted"/>
<dbReference type="AlphaFoldDB" id="A0A265NDU4"/>
<comment type="caution">
    <text evidence="1">The sequence shown here is derived from an EMBL/GenBank/DDBJ whole genome shotgun (WGS) entry which is preliminary data.</text>
</comment>
<keyword evidence="2" id="KW-1185">Reference proteome</keyword>
<protein>
    <recommendedName>
        <fullName evidence="3">LysM domain-containing protein</fullName>
    </recommendedName>
</protein>
<evidence type="ECO:0000313" key="1">
    <source>
        <dbReference type="EMBL" id="OZU89955.1"/>
    </source>
</evidence>
<accession>A0A265NDU4</accession>
<dbReference type="Proteomes" id="UP000216498">
    <property type="component" value="Unassembled WGS sequence"/>
</dbReference>
<name>A0A265NDU4_9BACI</name>
<organism evidence="1 2">
    <name type="scientific">Virgibacillus indicus</name>
    <dbReference type="NCBI Taxonomy" id="2024554"/>
    <lineage>
        <taxon>Bacteria</taxon>
        <taxon>Bacillati</taxon>
        <taxon>Bacillota</taxon>
        <taxon>Bacilli</taxon>
        <taxon>Bacillales</taxon>
        <taxon>Bacillaceae</taxon>
        <taxon>Virgibacillus</taxon>
    </lineage>
</organism>